<dbReference type="HOGENOM" id="CLU_066901_0_0_1"/>
<dbReference type="OMA" id="QAGCVIT"/>
<dbReference type="InterPro" id="IPR000868">
    <property type="entry name" value="Isochorismatase-like_dom"/>
</dbReference>
<dbReference type="VEuPathDB" id="FungiDB:PCH_Pc13g03610"/>
<evidence type="ECO:0000259" key="3">
    <source>
        <dbReference type="Pfam" id="PF00857"/>
    </source>
</evidence>
<feature type="compositionally biased region" description="Polar residues" evidence="2">
    <location>
        <begin position="51"/>
        <end position="67"/>
    </location>
</feature>
<organism evidence="4 5">
    <name type="scientific">Penicillium rubens (strain ATCC 28089 / DSM 1075 / NRRL 1951 / Wisconsin 54-1255)</name>
    <name type="common">Penicillium chrysogenum</name>
    <dbReference type="NCBI Taxonomy" id="500485"/>
    <lineage>
        <taxon>Eukaryota</taxon>
        <taxon>Fungi</taxon>
        <taxon>Dikarya</taxon>
        <taxon>Ascomycota</taxon>
        <taxon>Pezizomycotina</taxon>
        <taxon>Eurotiomycetes</taxon>
        <taxon>Eurotiomycetidae</taxon>
        <taxon>Eurotiales</taxon>
        <taxon>Aspergillaceae</taxon>
        <taxon>Penicillium</taxon>
        <taxon>Penicillium chrysogenum species complex</taxon>
    </lineage>
</organism>
<feature type="compositionally biased region" description="Low complexity" evidence="2">
    <location>
        <begin position="68"/>
        <end position="83"/>
    </location>
</feature>
<dbReference type="InterPro" id="IPR036380">
    <property type="entry name" value="Isochorismatase-like_sf"/>
</dbReference>
<comment type="similarity">
    <text evidence="1">Belongs to the isochorismatase family.</text>
</comment>
<dbReference type="Pfam" id="PF00857">
    <property type="entry name" value="Isochorismatase"/>
    <property type="match status" value="1"/>
</dbReference>
<dbReference type="InterPro" id="IPR050993">
    <property type="entry name" value="Isochorismatase_domain"/>
</dbReference>
<gene>
    <name evidence="4" type="ORF">Pc13g03610</name>
    <name evidence="4" type="ORF">PCH_Pc13g03610</name>
</gene>
<dbReference type="Gene3D" id="3.40.50.850">
    <property type="entry name" value="Isochorismatase-like"/>
    <property type="match status" value="1"/>
</dbReference>
<dbReference type="eggNOG" id="KOG4044">
    <property type="taxonomic scope" value="Eukaryota"/>
</dbReference>
<feature type="domain" description="Isochorismatase-like" evidence="3">
    <location>
        <begin position="70"/>
        <end position="211"/>
    </location>
</feature>
<evidence type="ECO:0000313" key="5">
    <source>
        <dbReference type="Proteomes" id="UP000000724"/>
    </source>
</evidence>
<dbReference type="Proteomes" id="UP000000724">
    <property type="component" value="Contig Pc00c13"/>
</dbReference>
<accession>B6H1X9</accession>
<dbReference type="STRING" id="500485.B6H1X9"/>
<dbReference type="BioCyc" id="PCHR:PC13G03610-MONOMER"/>
<feature type="region of interest" description="Disordered" evidence="2">
    <location>
        <begin position="44"/>
        <end position="84"/>
    </location>
</feature>
<name>B6H1X9_PENRW</name>
<evidence type="ECO:0000256" key="1">
    <source>
        <dbReference type="ARBA" id="ARBA00006336"/>
    </source>
</evidence>
<sequence>MAVTTRASRTRKKPPNFTMQVTNIKPGNPALLYAKPPVSIKRYPLKAKADSPSNTVSATSKKNSAMESTNSPNSNQPNSVSTTEKMLRAASTLQIPVFITTQNRAKLGNTVTELQQHLNGPHIRADVDKTLFSMITADIEKLIPAPDSTPLDVIIVGIETHICVTQTTLDLLERGHRVYILVDGVSSINPEERGIALARLRDAGAVVTSSESVLFEILGDAAHESFRTVSGLVKETKETTKGALGVFSKI</sequence>
<dbReference type="SUPFAM" id="SSF52499">
    <property type="entry name" value="Isochorismatase-like hydrolases"/>
    <property type="match status" value="1"/>
</dbReference>
<reference evidence="4 5" key="1">
    <citation type="journal article" date="2008" name="Nat. Biotechnol.">
        <title>Genome sequencing and analysis of the filamentous fungus Penicillium chrysogenum.</title>
        <authorList>
            <person name="van den Berg M.A."/>
            <person name="Albang R."/>
            <person name="Albermann K."/>
            <person name="Badger J.H."/>
            <person name="Daran J.-M."/>
            <person name="Driessen A.J.M."/>
            <person name="Garcia-Estrada C."/>
            <person name="Fedorova N.D."/>
            <person name="Harris D.M."/>
            <person name="Heijne W.H.M."/>
            <person name="Joardar V.S."/>
            <person name="Kiel J.A.K.W."/>
            <person name="Kovalchuk A."/>
            <person name="Martin J.F."/>
            <person name="Nierman W.C."/>
            <person name="Nijland J.G."/>
            <person name="Pronk J.T."/>
            <person name="Roubos J.A."/>
            <person name="van der Klei I.J."/>
            <person name="van Peij N.N.M.E."/>
            <person name="Veenhuis M."/>
            <person name="von Doehren H."/>
            <person name="Wagner C."/>
            <person name="Wortman J.R."/>
            <person name="Bovenberg R.A.L."/>
        </authorList>
    </citation>
    <scope>NUCLEOTIDE SEQUENCE [LARGE SCALE GENOMIC DNA]</scope>
    <source>
        <strain evidence="5">ATCC 28089 / DSM 1075 / NRRL 1951 / Wisconsin 54-1255</strain>
    </source>
</reference>
<dbReference type="EMBL" id="AM920428">
    <property type="protein sequence ID" value="CAP91430.1"/>
    <property type="molecule type" value="Genomic_DNA"/>
</dbReference>
<evidence type="ECO:0000313" key="4">
    <source>
        <dbReference type="EMBL" id="CAP91430.1"/>
    </source>
</evidence>
<protein>
    <submittedName>
        <fullName evidence="4">Pc13g03610 protein</fullName>
    </submittedName>
</protein>
<keyword evidence="5" id="KW-1185">Reference proteome</keyword>
<proteinExistence type="inferred from homology"/>
<dbReference type="PANTHER" id="PTHR14119">
    <property type="entry name" value="HYDROLASE"/>
    <property type="match status" value="1"/>
</dbReference>
<dbReference type="AlphaFoldDB" id="B6H1X9"/>
<dbReference type="PANTHER" id="PTHR14119:SF3">
    <property type="entry name" value="ISOCHORISMATASE DOMAIN-CONTAINING PROTEIN 2"/>
    <property type="match status" value="1"/>
</dbReference>
<dbReference type="OrthoDB" id="269496at2759"/>
<evidence type="ECO:0000256" key="2">
    <source>
        <dbReference type="SAM" id="MobiDB-lite"/>
    </source>
</evidence>